<comment type="cofactor">
    <cofactor evidence="1">
        <name>L-ascorbate</name>
        <dbReference type="ChEBI" id="CHEBI:38290"/>
    </cofactor>
</comment>
<evidence type="ECO:0000256" key="4">
    <source>
        <dbReference type="ARBA" id="ARBA00022964"/>
    </source>
</evidence>
<gene>
    <name evidence="8" type="ORF">ACG0Z6_08120</name>
</gene>
<dbReference type="SMART" id="SM00702">
    <property type="entry name" value="P4Hc"/>
    <property type="match status" value="1"/>
</dbReference>
<evidence type="ECO:0000256" key="6">
    <source>
        <dbReference type="ARBA" id="ARBA00023004"/>
    </source>
</evidence>
<keyword evidence="2" id="KW-0479">Metal-binding</keyword>
<keyword evidence="9" id="KW-1185">Reference proteome</keyword>
<evidence type="ECO:0000259" key="7">
    <source>
        <dbReference type="PROSITE" id="PS51471"/>
    </source>
</evidence>
<sequence length="284" mass="31124">MTQSITPELRQWAQQQIAAGVSREALYQAMLSSGWRVEAASQVLTQLEQPAAHWVAAPRTPTALPKEGVPEPDLSAGRSVLEIDGHSVKVLLALQHPRVVVFGGFMTDAECDALAEAARGRLSRSETVATADEGSEVNAARTSEGMFFERGETELCARIEQRIARLLRWPVTHGEGLQVLRYRRGAEYLPHYDYFDPKHASSAAILKRGGQRVGTLVMYLNTPPVGGATVFPDIKLDVMAIKGNAVFFSYDRPDPGTLTLHGGAPVQEGEKWVATKWMREGAFE</sequence>
<accession>A0ABW7FVD5</accession>
<dbReference type="RefSeq" id="WP_394460260.1">
    <property type="nucleotide sequence ID" value="NZ_JBIGHZ010000003.1"/>
</dbReference>
<evidence type="ECO:0000256" key="3">
    <source>
        <dbReference type="ARBA" id="ARBA00022896"/>
    </source>
</evidence>
<proteinExistence type="predicted"/>
<keyword evidence="3" id="KW-0847">Vitamin C</keyword>
<keyword evidence="5" id="KW-0560">Oxidoreductase</keyword>
<feature type="domain" description="Fe2OG dioxygenase" evidence="7">
    <location>
        <begin position="173"/>
        <end position="280"/>
    </location>
</feature>
<evidence type="ECO:0000256" key="2">
    <source>
        <dbReference type="ARBA" id="ARBA00022723"/>
    </source>
</evidence>
<evidence type="ECO:0000313" key="9">
    <source>
        <dbReference type="Proteomes" id="UP001606099"/>
    </source>
</evidence>
<evidence type="ECO:0000256" key="1">
    <source>
        <dbReference type="ARBA" id="ARBA00001961"/>
    </source>
</evidence>
<organism evidence="8 9">
    <name type="scientific">Roseateles rivi</name>
    <dbReference type="NCBI Taxonomy" id="3299028"/>
    <lineage>
        <taxon>Bacteria</taxon>
        <taxon>Pseudomonadati</taxon>
        <taxon>Pseudomonadota</taxon>
        <taxon>Betaproteobacteria</taxon>
        <taxon>Burkholderiales</taxon>
        <taxon>Sphaerotilaceae</taxon>
        <taxon>Roseateles</taxon>
    </lineage>
</organism>
<comment type="caution">
    <text evidence="8">The sequence shown here is derived from an EMBL/GenBank/DDBJ whole genome shotgun (WGS) entry which is preliminary data.</text>
</comment>
<dbReference type="Proteomes" id="UP001606099">
    <property type="component" value="Unassembled WGS sequence"/>
</dbReference>
<dbReference type="InterPro" id="IPR006620">
    <property type="entry name" value="Pro_4_hyd_alph"/>
</dbReference>
<protein>
    <submittedName>
        <fullName evidence="8">2OG-Fe(II) oxygenase</fullName>
    </submittedName>
</protein>
<dbReference type="Pfam" id="PF13640">
    <property type="entry name" value="2OG-FeII_Oxy_3"/>
    <property type="match status" value="1"/>
</dbReference>
<dbReference type="EMBL" id="JBIGHZ010000003">
    <property type="protein sequence ID" value="MFG6448210.1"/>
    <property type="molecule type" value="Genomic_DNA"/>
</dbReference>
<dbReference type="PANTHER" id="PTHR10869">
    <property type="entry name" value="PROLYL 4-HYDROXYLASE ALPHA SUBUNIT"/>
    <property type="match status" value="1"/>
</dbReference>
<evidence type="ECO:0000256" key="5">
    <source>
        <dbReference type="ARBA" id="ARBA00023002"/>
    </source>
</evidence>
<dbReference type="InterPro" id="IPR045054">
    <property type="entry name" value="P4HA-like"/>
</dbReference>
<dbReference type="PANTHER" id="PTHR10869:SF246">
    <property type="entry name" value="TRANSMEMBRANE PROLYL 4-HYDROXYLASE"/>
    <property type="match status" value="1"/>
</dbReference>
<reference evidence="8 9" key="1">
    <citation type="submission" date="2024-08" db="EMBL/GenBank/DDBJ databases">
        <authorList>
            <person name="Lu H."/>
        </authorList>
    </citation>
    <scope>NUCLEOTIDE SEQUENCE [LARGE SCALE GENOMIC DNA]</scope>
    <source>
        <strain evidence="8 9">BYS180W</strain>
    </source>
</reference>
<dbReference type="Gene3D" id="2.60.120.620">
    <property type="entry name" value="q2cbj1_9rhob like domain"/>
    <property type="match status" value="1"/>
</dbReference>
<evidence type="ECO:0000313" key="8">
    <source>
        <dbReference type="EMBL" id="MFG6448210.1"/>
    </source>
</evidence>
<keyword evidence="6" id="KW-0408">Iron</keyword>
<dbReference type="InterPro" id="IPR044862">
    <property type="entry name" value="Pro_4_hyd_alph_FE2OG_OXY"/>
</dbReference>
<keyword evidence="4" id="KW-0223">Dioxygenase</keyword>
<dbReference type="PROSITE" id="PS51471">
    <property type="entry name" value="FE2OG_OXY"/>
    <property type="match status" value="1"/>
</dbReference>
<dbReference type="InterPro" id="IPR005123">
    <property type="entry name" value="Oxoglu/Fe-dep_dioxygenase_dom"/>
</dbReference>
<name>A0ABW7FVD5_9BURK</name>